<dbReference type="EMBL" id="CM042047">
    <property type="protein sequence ID" value="KAI3770229.1"/>
    <property type="molecule type" value="Genomic_DNA"/>
</dbReference>
<protein>
    <submittedName>
        <fullName evidence="1">Uncharacterized protein</fullName>
    </submittedName>
</protein>
<reference evidence="1 2" key="2">
    <citation type="journal article" date="2022" name="Mol. Ecol. Resour.">
        <title>The genomes of chicory, endive, great burdock and yacon provide insights into Asteraceae paleo-polyploidization history and plant inulin production.</title>
        <authorList>
            <person name="Fan W."/>
            <person name="Wang S."/>
            <person name="Wang H."/>
            <person name="Wang A."/>
            <person name="Jiang F."/>
            <person name="Liu H."/>
            <person name="Zhao H."/>
            <person name="Xu D."/>
            <person name="Zhang Y."/>
        </authorList>
    </citation>
    <scope>NUCLEOTIDE SEQUENCE [LARGE SCALE GENOMIC DNA]</scope>
    <source>
        <strain evidence="2">cv. Niubang</strain>
    </source>
</reference>
<name>A0ACB9FFV7_ARCLA</name>
<accession>A0ACB9FFV7</accession>
<gene>
    <name evidence="1" type="ORF">L6452_01355</name>
</gene>
<proteinExistence type="predicted"/>
<dbReference type="Proteomes" id="UP001055879">
    <property type="component" value="Linkage Group LG01"/>
</dbReference>
<organism evidence="1 2">
    <name type="scientific">Arctium lappa</name>
    <name type="common">Greater burdock</name>
    <name type="synonym">Lappa major</name>
    <dbReference type="NCBI Taxonomy" id="4217"/>
    <lineage>
        <taxon>Eukaryota</taxon>
        <taxon>Viridiplantae</taxon>
        <taxon>Streptophyta</taxon>
        <taxon>Embryophyta</taxon>
        <taxon>Tracheophyta</taxon>
        <taxon>Spermatophyta</taxon>
        <taxon>Magnoliopsida</taxon>
        <taxon>eudicotyledons</taxon>
        <taxon>Gunneridae</taxon>
        <taxon>Pentapetalae</taxon>
        <taxon>asterids</taxon>
        <taxon>campanulids</taxon>
        <taxon>Asterales</taxon>
        <taxon>Asteraceae</taxon>
        <taxon>Carduoideae</taxon>
        <taxon>Cardueae</taxon>
        <taxon>Arctiinae</taxon>
        <taxon>Arctium</taxon>
    </lineage>
</organism>
<reference evidence="2" key="1">
    <citation type="journal article" date="2022" name="Mol. Ecol. Resour.">
        <title>The genomes of chicory, endive, great burdock and yacon provide insights into Asteraceae palaeo-polyploidization history and plant inulin production.</title>
        <authorList>
            <person name="Fan W."/>
            <person name="Wang S."/>
            <person name="Wang H."/>
            <person name="Wang A."/>
            <person name="Jiang F."/>
            <person name="Liu H."/>
            <person name="Zhao H."/>
            <person name="Xu D."/>
            <person name="Zhang Y."/>
        </authorList>
    </citation>
    <scope>NUCLEOTIDE SEQUENCE [LARGE SCALE GENOMIC DNA]</scope>
    <source>
        <strain evidence="2">cv. Niubang</strain>
    </source>
</reference>
<sequence>MMFVDAKRKRHLQVEPNISLATLSASSEAFLSISHGVIASVGMLEHMLAFCMQIQVVEGLSAICIELWDCSQDLHLEHQRSNTLWLKRHRTRTSLFSFLLFSPFQTHAILHNSPLRSYRFPSI</sequence>
<keyword evidence="2" id="KW-1185">Reference proteome</keyword>
<evidence type="ECO:0000313" key="1">
    <source>
        <dbReference type="EMBL" id="KAI3770229.1"/>
    </source>
</evidence>
<comment type="caution">
    <text evidence="1">The sequence shown here is derived from an EMBL/GenBank/DDBJ whole genome shotgun (WGS) entry which is preliminary data.</text>
</comment>
<evidence type="ECO:0000313" key="2">
    <source>
        <dbReference type="Proteomes" id="UP001055879"/>
    </source>
</evidence>